<reference evidence="1 2" key="1">
    <citation type="submission" date="2022-10" db="EMBL/GenBank/DDBJ databases">
        <title>The complete genomes of actinobacterial strains from the NBC collection.</title>
        <authorList>
            <person name="Joergensen T.S."/>
            <person name="Alvarez Arevalo M."/>
            <person name="Sterndorff E.B."/>
            <person name="Faurdal D."/>
            <person name="Vuksanovic O."/>
            <person name="Mourched A.-S."/>
            <person name="Charusanti P."/>
            <person name="Shaw S."/>
            <person name="Blin K."/>
            <person name="Weber T."/>
        </authorList>
    </citation>
    <scope>NUCLEOTIDE SEQUENCE [LARGE SCALE GENOMIC DNA]</scope>
    <source>
        <strain evidence="1 2">NBC_01413</strain>
    </source>
</reference>
<dbReference type="EMBL" id="CP109527">
    <property type="protein sequence ID" value="WTY34855.1"/>
    <property type="molecule type" value="Genomic_DNA"/>
</dbReference>
<keyword evidence="2" id="KW-1185">Reference proteome</keyword>
<evidence type="ECO:0000313" key="2">
    <source>
        <dbReference type="Proteomes" id="UP001621418"/>
    </source>
</evidence>
<sequence length="163" mass="17409">MSTSPDVNARGKLRTVYAAFRAAPEPKLSDLVGDHEGRFAGPLWLRGCGPLTVAVTGMRGWCGKSFTEPDDSDAYLRGVNLVGRRGTIEPSIPITARIGASRVDGEPALIVSYPATARFPWNRVTDELRPFSSRGLLGLTFGIPGGPSSGAPFVLHRRESADS</sequence>
<protein>
    <submittedName>
        <fullName evidence="1">Uncharacterized protein</fullName>
    </submittedName>
</protein>
<organism evidence="1 2">
    <name type="scientific">Nocardia salmonicida</name>
    <dbReference type="NCBI Taxonomy" id="53431"/>
    <lineage>
        <taxon>Bacteria</taxon>
        <taxon>Bacillati</taxon>
        <taxon>Actinomycetota</taxon>
        <taxon>Actinomycetes</taxon>
        <taxon>Mycobacteriales</taxon>
        <taxon>Nocardiaceae</taxon>
        <taxon>Nocardia</taxon>
    </lineage>
</organism>
<gene>
    <name evidence="1" type="ORF">OG308_26605</name>
</gene>
<evidence type="ECO:0000313" key="1">
    <source>
        <dbReference type="EMBL" id="WTY34855.1"/>
    </source>
</evidence>
<dbReference type="RefSeq" id="WP_357362482.1">
    <property type="nucleotide sequence ID" value="NZ_CP109527.1"/>
</dbReference>
<accession>A0ABZ1N4E7</accession>
<proteinExistence type="predicted"/>
<dbReference type="Proteomes" id="UP001621418">
    <property type="component" value="Chromosome"/>
</dbReference>
<name>A0ABZ1N4E7_9NOCA</name>